<dbReference type="GO" id="GO:0004318">
    <property type="term" value="F:enoyl-[acyl-carrier-protein] reductase (NADH) activity"/>
    <property type="evidence" value="ECO:0007669"/>
    <property type="project" value="UniProtKB-EC"/>
</dbReference>
<dbReference type="Gene3D" id="1.10.8.400">
    <property type="entry name" value="Enoyl acyl carrier protein reductase"/>
    <property type="match status" value="1"/>
</dbReference>
<dbReference type="InterPro" id="IPR036291">
    <property type="entry name" value="NAD(P)-bd_dom_sf"/>
</dbReference>
<keyword evidence="7 8" id="KW-0275">Fatty acid biosynthesis</keyword>
<dbReference type="GO" id="GO:0006633">
    <property type="term" value="P:fatty acid biosynthetic process"/>
    <property type="evidence" value="ECO:0007669"/>
    <property type="project" value="UniProtKB-KW"/>
</dbReference>
<feature type="binding site" evidence="11">
    <location>
        <position position="94"/>
    </location>
    <ligand>
        <name>NAD(+)</name>
        <dbReference type="ChEBI" id="CHEBI:57540"/>
    </ligand>
</feature>
<dbReference type="PIRSF" id="PIRSF000094">
    <property type="entry name" value="Enoyl-ACP_rdct"/>
    <property type="match status" value="1"/>
</dbReference>
<evidence type="ECO:0000256" key="7">
    <source>
        <dbReference type="ARBA" id="ARBA00023160"/>
    </source>
</evidence>
<comment type="pathway">
    <text evidence="1">Lipid metabolism; fatty acid biosynthesis.</text>
</comment>
<feature type="binding site" evidence="11">
    <location>
        <begin position="21"/>
        <end position="22"/>
    </location>
    <ligand>
        <name>NAD(+)</name>
        <dbReference type="ChEBI" id="CHEBI:57540"/>
    </ligand>
</feature>
<feature type="binding site" evidence="10">
    <location>
        <position position="97"/>
    </location>
    <ligand>
        <name>substrate</name>
    </ligand>
</feature>
<dbReference type="AlphaFoldDB" id="A0A1F5UQS0"/>
<dbReference type="FunFam" id="1.10.8.400:FF:000001">
    <property type="entry name" value="Enoyl-[acyl-carrier-protein] reductase [NADH]"/>
    <property type="match status" value="1"/>
</dbReference>
<dbReference type="SUPFAM" id="SSF51735">
    <property type="entry name" value="NAD(P)-binding Rossmann-fold domains"/>
    <property type="match status" value="1"/>
</dbReference>
<dbReference type="CDD" id="cd05372">
    <property type="entry name" value="ENR_SDR"/>
    <property type="match status" value="1"/>
</dbReference>
<dbReference type="STRING" id="1817864.A2Z21_05725"/>
<evidence type="ECO:0000256" key="11">
    <source>
        <dbReference type="PIRSR" id="PIRSR000094-3"/>
    </source>
</evidence>
<feature type="active site" description="Proton acceptor" evidence="9">
    <location>
        <position position="149"/>
    </location>
</feature>
<keyword evidence="4" id="KW-0276">Fatty acid metabolism</keyword>
<evidence type="ECO:0000256" key="8">
    <source>
        <dbReference type="PIRNR" id="PIRNR000094"/>
    </source>
</evidence>
<name>A0A1F5UQS0_FRAXR</name>
<dbReference type="InterPro" id="IPR014358">
    <property type="entry name" value="Enoyl-ACP_Rdtase_NADH"/>
</dbReference>
<reference evidence="12 13" key="1">
    <citation type="journal article" date="2016" name="Nat. Commun.">
        <title>Thousands of microbial genomes shed light on interconnected biogeochemical processes in an aquifer system.</title>
        <authorList>
            <person name="Anantharaman K."/>
            <person name="Brown C.T."/>
            <person name="Hug L.A."/>
            <person name="Sharon I."/>
            <person name="Castelle C.J."/>
            <person name="Probst A.J."/>
            <person name="Thomas B.C."/>
            <person name="Singh A."/>
            <person name="Wilkins M.J."/>
            <person name="Karaoz U."/>
            <person name="Brodie E.L."/>
            <person name="Williams K.H."/>
            <person name="Hubbard S.S."/>
            <person name="Banfield J.F."/>
        </authorList>
    </citation>
    <scope>NUCLEOTIDE SEQUENCE [LARGE SCALE GENOMIC DNA]</scope>
    <source>
        <strain evidence="13">RBG_16_55_9</strain>
    </source>
</reference>
<organism evidence="12 13">
    <name type="scientific">Fraserbacteria sp. (strain RBG_16_55_9)</name>
    <dbReference type="NCBI Taxonomy" id="1817864"/>
    <lineage>
        <taxon>Bacteria</taxon>
        <taxon>Candidatus Fraseribacteriota</taxon>
    </lineage>
</organism>
<evidence type="ECO:0000256" key="10">
    <source>
        <dbReference type="PIRSR" id="PIRSR000094-2"/>
    </source>
</evidence>
<evidence type="ECO:0000256" key="6">
    <source>
        <dbReference type="ARBA" id="ARBA00023098"/>
    </source>
</evidence>
<sequence>MYSIDLRGKTGLVAGVANKRSIAWAIAQLLHKAGARLAFTYQGERLKSSVEELVSPLQGSLLLPCDVLDNAQLEMVFHTIDSEFGRLDYLVHSVAFAPHEEFEREFYYTSREGFRTSLEISAYSLVPMSRLAMPLMEKAGGGSIIAMTYLAAERAVPTYNVMGTAKAALEQIIRQLAYELGPKKIRVNGISAGPLSTLSARGVPGFTDILHVYEERAPLKRNITHEEVGKAGLFLLSDLASGITGEIIYVDAGFHIMGF</sequence>
<dbReference type="Proteomes" id="UP000179157">
    <property type="component" value="Unassembled WGS sequence"/>
</dbReference>
<dbReference type="Gene3D" id="3.40.50.720">
    <property type="entry name" value="NAD(P)-binding Rossmann-like Domain"/>
    <property type="match status" value="1"/>
</dbReference>
<feature type="binding site" evidence="11">
    <location>
        <position position="42"/>
    </location>
    <ligand>
        <name>NAD(+)</name>
        <dbReference type="ChEBI" id="CHEBI:57540"/>
    </ligand>
</feature>
<keyword evidence="8 11" id="KW-0520">NAD</keyword>
<evidence type="ECO:0000256" key="3">
    <source>
        <dbReference type="ARBA" id="ARBA00022516"/>
    </source>
</evidence>
<comment type="catalytic activity">
    <reaction evidence="8">
        <text>a 2,3-saturated acyl-[ACP] + NAD(+) = a (2E)-enoyl-[ACP] + NADH + H(+)</text>
        <dbReference type="Rhea" id="RHEA:10240"/>
        <dbReference type="Rhea" id="RHEA-COMP:9925"/>
        <dbReference type="Rhea" id="RHEA-COMP:9926"/>
        <dbReference type="ChEBI" id="CHEBI:15378"/>
        <dbReference type="ChEBI" id="CHEBI:57540"/>
        <dbReference type="ChEBI" id="CHEBI:57945"/>
        <dbReference type="ChEBI" id="CHEBI:78784"/>
        <dbReference type="ChEBI" id="CHEBI:78785"/>
        <dbReference type="EC" id="1.3.1.9"/>
    </reaction>
</comment>
<evidence type="ECO:0000256" key="2">
    <source>
        <dbReference type="ARBA" id="ARBA00009233"/>
    </source>
</evidence>
<feature type="binding site" evidence="11">
    <location>
        <begin position="66"/>
        <end position="67"/>
    </location>
    <ligand>
        <name>NAD(+)</name>
        <dbReference type="ChEBI" id="CHEBI:57540"/>
    </ligand>
</feature>
<evidence type="ECO:0000256" key="5">
    <source>
        <dbReference type="ARBA" id="ARBA00023002"/>
    </source>
</evidence>
<feature type="active site" description="Proton acceptor" evidence="9">
    <location>
        <position position="159"/>
    </location>
</feature>
<feature type="binding site" evidence="11">
    <location>
        <position position="15"/>
    </location>
    <ligand>
        <name>NAD(+)</name>
        <dbReference type="ChEBI" id="CHEBI:57540"/>
    </ligand>
</feature>
<evidence type="ECO:0000313" key="12">
    <source>
        <dbReference type="EMBL" id="OGF53101.1"/>
    </source>
</evidence>
<gene>
    <name evidence="12" type="ORF">A2Z21_05725</name>
</gene>
<evidence type="ECO:0000256" key="9">
    <source>
        <dbReference type="PIRSR" id="PIRSR000094-1"/>
    </source>
</evidence>
<comment type="caution">
    <text evidence="12">The sequence shown here is derived from an EMBL/GenBank/DDBJ whole genome shotgun (WGS) entry which is preliminary data.</text>
</comment>
<evidence type="ECO:0000256" key="1">
    <source>
        <dbReference type="ARBA" id="ARBA00005194"/>
    </source>
</evidence>
<dbReference type="EMBL" id="MFGX01000118">
    <property type="protein sequence ID" value="OGF53101.1"/>
    <property type="molecule type" value="Genomic_DNA"/>
</dbReference>
<dbReference type="PRINTS" id="PR00081">
    <property type="entry name" value="GDHRDH"/>
</dbReference>
<dbReference type="PANTHER" id="PTHR43159">
    <property type="entry name" value="ENOYL-[ACYL-CARRIER-PROTEIN] REDUCTASE"/>
    <property type="match status" value="1"/>
</dbReference>
<keyword evidence="3 8" id="KW-0444">Lipid biosynthesis</keyword>
<evidence type="ECO:0000256" key="4">
    <source>
        <dbReference type="ARBA" id="ARBA00022832"/>
    </source>
</evidence>
<dbReference type="EC" id="1.3.1.9" evidence="8"/>
<dbReference type="InterPro" id="IPR002347">
    <property type="entry name" value="SDR_fam"/>
</dbReference>
<keyword evidence="6" id="KW-0443">Lipid metabolism</keyword>
<protein>
    <recommendedName>
        <fullName evidence="8">Enoyl-[acyl-carrier-protein] reductase [NADH]</fullName>
        <ecNumber evidence="8">1.3.1.9</ecNumber>
    </recommendedName>
</protein>
<keyword evidence="5 8" id="KW-0560">Oxidoreductase</keyword>
<evidence type="ECO:0000313" key="13">
    <source>
        <dbReference type="Proteomes" id="UP000179157"/>
    </source>
</evidence>
<accession>A0A1F5UQS0</accession>
<comment type="similarity">
    <text evidence="2 8">Belongs to the short-chain dehydrogenases/reductases (SDR) family. FabI subfamily.</text>
</comment>
<dbReference type="PANTHER" id="PTHR43159:SF2">
    <property type="entry name" value="ENOYL-[ACYL-CARRIER-PROTEIN] REDUCTASE [NADH], CHLOROPLASTIC"/>
    <property type="match status" value="1"/>
</dbReference>
<dbReference type="Pfam" id="PF13561">
    <property type="entry name" value="adh_short_C2"/>
    <property type="match status" value="1"/>
</dbReference>
<proteinExistence type="inferred from homology"/>
<feature type="binding site" evidence="11">
    <location>
        <position position="166"/>
    </location>
    <ligand>
        <name>NAD(+)</name>
        <dbReference type="ChEBI" id="CHEBI:57540"/>
    </ligand>
</feature>